<dbReference type="RefSeq" id="WP_043778596.1">
    <property type="nucleotide sequence ID" value="NZ_CP021081.1"/>
</dbReference>
<gene>
    <name evidence="2" type="ORF">DFI_11690</name>
</gene>
<dbReference type="Proteomes" id="UP000259030">
    <property type="component" value="Chromosome"/>
</dbReference>
<evidence type="ECO:0000256" key="1">
    <source>
        <dbReference type="SAM" id="MobiDB-lite"/>
    </source>
</evidence>
<organism evidence="2 3">
    <name type="scientific">Deinococcus ficus</name>
    <dbReference type="NCBI Taxonomy" id="317577"/>
    <lineage>
        <taxon>Bacteria</taxon>
        <taxon>Thermotogati</taxon>
        <taxon>Deinococcota</taxon>
        <taxon>Deinococci</taxon>
        <taxon>Deinococcales</taxon>
        <taxon>Deinococcaceae</taxon>
        <taxon>Deinococcus</taxon>
    </lineage>
</organism>
<name>A0A221SY40_9DEIO</name>
<evidence type="ECO:0000313" key="2">
    <source>
        <dbReference type="EMBL" id="ASN81568.1"/>
    </source>
</evidence>
<dbReference type="STRING" id="317577.GCA_000419625_01588"/>
<dbReference type="KEGG" id="dfc:DFI_11690"/>
<feature type="compositionally biased region" description="Basic and acidic residues" evidence="1">
    <location>
        <begin position="53"/>
        <end position="66"/>
    </location>
</feature>
<evidence type="ECO:0000313" key="3">
    <source>
        <dbReference type="Proteomes" id="UP000259030"/>
    </source>
</evidence>
<reference evidence="2 3" key="1">
    <citation type="submission" date="2017-05" db="EMBL/GenBank/DDBJ databases">
        <title>The complete genome sequence of Deinococcus ficus isolated from the rhizosphere of the Ficus religiosa L. in Taiwan.</title>
        <authorList>
            <person name="Wu K.-M."/>
            <person name="Liao T.-L."/>
            <person name="Liu Y.-M."/>
            <person name="Young C.-C."/>
            <person name="Tsai S.-F."/>
        </authorList>
    </citation>
    <scope>NUCLEOTIDE SEQUENCE [LARGE SCALE GENOMIC DNA]</scope>
    <source>
        <strain evidence="2 3">CC-FR2-10</strain>
    </source>
</reference>
<proteinExistence type="predicted"/>
<dbReference type="AlphaFoldDB" id="A0A221SY40"/>
<feature type="region of interest" description="Disordered" evidence="1">
    <location>
        <begin position="10"/>
        <end position="66"/>
    </location>
</feature>
<feature type="region of interest" description="Disordered" evidence="1">
    <location>
        <begin position="92"/>
        <end position="117"/>
    </location>
</feature>
<accession>A0A221SY40</accession>
<keyword evidence="3" id="KW-1185">Reference proteome</keyword>
<sequence>MARPDLRTLIRVTRAVADATRDPRPAPGRPPEGAAAGGLGGSARRAAGTVADTVRRDPRVQDAADTVRGRVRDLRTAAQDRADAHLERLLAESHARRGTAPSAEVAESLARRREERDARARAAQARAALLAQAHTPEQRRVLTRVADHTPDLGGTLPDALRYTALLDALVPGGGAAEEMAVHRALWTLAERRVLAVSRHGEITACPVIEMDLGRQITPG</sequence>
<dbReference type="EMBL" id="CP021081">
    <property type="protein sequence ID" value="ASN81568.1"/>
    <property type="molecule type" value="Genomic_DNA"/>
</dbReference>
<protein>
    <submittedName>
        <fullName evidence="2">Uncharacterized protein</fullName>
    </submittedName>
</protein>